<dbReference type="PANTHER" id="PTHR30136:SF8">
    <property type="entry name" value="TRANSCRIPTIONAL REGULATORY PROTEIN"/>
    <property type="match status" value="1"/>
</dbReference>
<dbReference type="Gene3D" id="1.10.10.10">
    <property type="entry name" value="Winged helix-like DNA-binding domain superfamily/Winged helix DNA-binding domain"/>
    <property type="match status" value="1"/>
</dbReference>
<dbReference type="Pfam" id="PF09339">
    <property type="entry name" value="HTH_IclR"/>
    <property type="match status" value="1"/>
</dbReference>
<feature type="domain" description="HTH iclR-type" evidence="4">
    <location>
        <begin position="17"/>
        <end position="80"/>
    </location>
</feature>
<evidence type="ECO:0000259" key="5">
    <source>
        <dbReference type="PROSITE" id="PS51078"/>
    </source>
</evidence>
<dbReference type="Proteomes" id="UP000521227">
    <property type="component" value="Unassembled WGS sequence"/>
</dbReference>
<dbReference type="InterPro" id="IPR050707">
    <property type="entry name" value="HTH_MetabolicPath_Reg"/>
</dbReference>
<proteinExistence type="predicted"/>
<dbReference type="GO" id="GO:0003700">
    <property type="term" value="F:DNA-binding transcription factor activity"/>
    <property type="evidence" value="ECO:0007669"/>
    <property type="project" value="TreeGrafter"/>
</dbReference>
<dbReference type="GO" id="GO:0003677">
    <property type="term" value="F:DNA binding"/>
    <property type="evidence" value="ECO:0007669"/>
    <property type="project" value="UniProtKB-KW"/>
</dbReference>
<dbReference type="InterPro" id="IPR036390">
    <property type="entry name" value="WH_DNA-bd_sf"/>
</dbReference>
<dbReference type="PROSITE" id="PS51077">
    <property type="entry name" value="HTH_ICLR"/>
    <property type="match status" value="1"/>
</dbReference>
<name>A0A840N4A5_9BRAD</name>
<organism evidence="6 7">
    <name type="scientific">Afipia massiliensis</name>
    <dbReference type="NCBI Taxonomy" id="211460"/>
    <lineage>
        <taxon>Bacteria</taxon>
        <taxon>Pseudomonadati</taxon>
        <taxon>Pseudomonadota</taxon>
        <taxon>Alphaproteobacteria</taxon>
        <taxon>Hyphomicrobiales</taxon>
        <taxon>Nitrobacteraceae</taxon>
        <taxon>Afipia</taxon>
    </lineage>
</organism>
<dbReference type="EMBL" id="JACHIJ010000012">
    <property type="protein sequence ID" value="MBB5055205.1"/>
    <property type="molecule type" value="Genomic_DNA"/>
</dbReference>
<dbReference type="AlphaFoldDB" id="A0A840N4A5"/>
<evidence type="ECO:0000313" key="6">
    <source>
        <dbReference type="EMBL" id="MBB5055205.1"/>
    </source>
</evidence>
<reference evidence="6 7" key="1">
    <citation type="submission" date="2020-08" db="EMBL/GenBank/DDBJ databases">
        <title>Genomic Encyclopedia of Type Strains, Phase IV (KMG-IV): sequencing the most valuable type-strain genomes for metagenomic binning, comparative biology and taxonomic classification.</title>
        <authorList>
            <person name="Goeker M."/>
        </authorList>
    </citation>
    <scope>NUCLEOTIDE SEQUENCE [LARGE SCALE GENOMIC DNA]</scope>
    <source>
        <strain evidence="6 7">DSM 17498</strain>
    </source>
</reference>
<dbReference type="InterPro" id="IPR014757">
    <property type="entry name" value="Tscrpt_reg_IclR_C"/>
</dbReference>
<sequence>MRTRVQQFEPKSKSAGSQLLAKGLHLLRHIAQRGSGDIGVRDLARELGWTTTATHRLLVTLLNEGFLEQHPVSLKYRIGYDAFQIGAAYLRSSGIDTVAPPVLRSLVNEHGLNAFLGVMREHELVYLLAMQCQNSVALRVAPGSRAPLHKTAMGKIILADQPDEVVLEKLRLSVESDTDRSSFNTKDFLAQLVAARKNGFAIVNEEFLPGLFSVGAAVRDFSGRVVAAISVSRSKQGLASREIQTIAGVITQAADRLSRGLGFSA</sequence>
<gene>
    <name evidence="6" type="ORF">HNQ36_005216</name>
</gene>
<dbReference type="SUPFAM" id="SSF46785">
    <property type="entry name" value="Winged helix' DNA-binding domain"/>
    <property type="match status" value="1"/>
</dbReference>
<dbReference type="PROSITE" id="PS51078">
    <property type="entry name" value="ICLR_ED"/>
    <property type="match status" value="1"/>
</dbReference>
<dbReference type="RefSeq" id="WP_184090627.1">
    <property type="nucleotide sequence ID" value="NZ_JACHIJ010000012.1"/>
</dbReference>
<dbReference type="InterPro" id="IPR005471">
    <property type="entry name" value="Tscrpt_reg_IclR_N"/>
</dbReference>
<keyword evidence="1" id="KW-0805">Transcription regulation</keyword>
<dbReference type="InterPro" id="IPR036388">
    <property type="entry name" value="WH-like_DNA-bd_sf"/>
</dbReference>
<comment type="caution">
    <text evidence="6">The sequence shown here is derived from an EMBL/GenBank/DDBJ whole genome shotgun (WGS) entry which is preliminary data.</text>
</comment>
<keyword evidence="3" id="KW-0804">Transcription</keyword>
<dbReference type="InterPro" id="IPR029016">
    <property type="entry name" value="GAF-like_dom_sf"/>
</dbReference>
<evidence type="ECO:0000313" key="7">
    <source>
        <dbReference type="Proteomes" id="UP000521227"/>
    </source>
</evidence>
<evidence type="ECO:0000259" key="4">
    <source>
        <dbReference type="PROSITE" id="PS51077"/>
    </source>
</evidence>
<dbReference type="Gene3D" id="3.30.450.40">
    <property type="match status" value="1"/>
</dbReference>
<feature type="domain" description="IclR-ED" evidence="5">
    <location>
        <begin position="81"/>
        <end position="263"/>
    </location>
</feature>
<protein>
    <submittedName>
        <fullName evidence="6">DNA-binding IclR family transcriptional regulator</fullName>
    </submittedName>
</protein>
<dbReference type="SUPFAM" id="SSF55781">
    <property type="entry name" value="GAF domain-like"/>
    <property type="match status" value="1"/>
</dbReference>
<dbReference type="GO" id="GO:0045892">
    <property type="term" value="P:negative regulation of DNA-templated transcription"/>
    <property type="evidence" value="ECO:0007669"/>
    <property type="project" value="TreeGrafter"/>
</dbReference>
<keyword evidence="2 6" id="KW-0238">DNA-binding</keyword>
<dbReference type="Pfam" id="PF01614">
    <property type="entry name" value="IclR_C"/>
    <property type="match status" value="1"/>
</dbReference>
<evidence type="ECO:0000256" key="1">
    <source>
        <dbReference type="ARBA" id="ARBA00023015"/>
    </source>
</evidence>
<evidence type="ECO:0000256" key="2">
    <source>
        <dbReference type="ARBA" id="ARBA00023125"/>
    </source>
</evidence>
<accession>A0A840N4A5</accession>
<evidence type="ECO:0000256" key="3">
    <source>
        <dbReference type="ARBA" id="ARBA00023163"/>
    </source>
</evidence>
<dbReference type="SMART" id="SM00346">
    <property type="entry name" value="HTH_ICLR"/>
    <property type="match status" value="1"/>
</dbReference>
<dbReference type="PANTHER" id="PTHR30136">
    <property type="entry name" value="HELIX-TURN-HELIX TRANSCRIPTIONAL REGULATOR, ICLR FAMILY"/>
    <property type="match status" value="1"/>
</dbReference>